<dbReference type="AlphaFoldDB" id="A0A061SSL8"/>
<reference evidence="3 4" key="1">
    <citation type="journal article" date="2014" name="Genome Announc.">
        <title>Draft Genome Sequences of Two Isolates of the Roseobacter Group, Sulfitobacter sp. Strains 3SOLIMAR09 and 1FIGIMAR09, from Harbors of Mallorca Island (Mediterranean Sea).</title>
        <authorList>
            <person name="Mas-Llado M."/>
            <person name="Pina-Villalonga J.M."/>
            <person name="Brunet-Galmes I."/>
            <person name="Nogales B."/>
            <person name="Bosch R."/>
        </authorList>
    </citation>
    <scope>NUCLEOTIDE SEQUENCE [LARGE SCALE GENOMIC DNA]</scope>
    <source>
        <strain evidence="3 4">1FIGIMAR09</strain>
    </source>
</reference>
<dbReference type="EMBL" id="JEMU01000001">
    <property type="protein sequence ID" value="KAJ04671.1"/>
    <property type="molecule type" value="Genomic_DNA"/>
</dbReference>
<organism evidence="3 4">
    <name type="scientific">Sulfitobacter mediterraneus</name>
    <dbReference type="NCBI Taxonomy" id="83219"/>
    <lineage>
        <taxon>Bacteria</taxon>
        <taxon>Pseudomonadati</taxon>
        <taxon>Pseudomonadota</taxon>
        <taxon>Alphaproteobacteria</taxon>
        <taxon>Rhodobacterales</taxon>
        <taxon>Roseobacteraceae</taxon>
        <taxon>Sulfitobacter</taxon>
    </lineage>
</organism>
<evidence type="ECO:0000313" key="3">
    <source>
        <dbReference type="EMBL" id="KAJ04671.1"/>
    </source>
</evidence>
<dbReference type="PANTHER" id="PTHR44591">
    <property type="entry name" value="STRESS RESPONSE REGULATOR PROTEIN 1"/>
    <property type="match status" value="1"/>
</dbReference>
<feature type="modified residue" description="4-aspartylphosphate" evidence="2">
    <location>
        <position position="58"/>
    </location>
</feature>
<dbReference type="PROSITE" id="PS50110">
    <property type="entry name" value="RESPONSE_REGULATORY"/>
    <property type="match status" value="1"/>
</dbReference>
<dbReference type="STRING" id="83219.PM02_00130"/>
<comment type="caution">
    <text evidence="3">The sequence shown here is derived from an EMBL/GenBank/DDBJ whole genome shotgun (WGS) entry which is preliminary data.</text>
</comment>
<dbReference type="PANTHER" id="PTHR44591:SF3">
    <property type="entry name" value="RESPONSE REGULATORY DOMAIN-CONTAINING PROTEIN"/>
    <property type="match status" value="1"/>
</dbReference>
<dbReference type="Pfam" id="PF00072">
    <property type="entry name" value="Response_reg"/>
    <property type="match status" value="1"/>
</dbReference>
<dbReference type="InterPro" id="IPR050595">
    <property type="entry name" value="Bact_response_regulator"/>
</dbReference>
<dbReference type="Proteomes" id="UP000027337">
    <property type="component" value="Unassembled WGS sequence"/>
</dbReference>
<dbReference type="GO" id="GO:0000160">
    <property type="term" value="P:phosphorelay signal transduction system"/>
    <property type="evidence" value="ECO:0007669"/>
    <property type="project" value="InterPro"/>
</dbReference>
<dbReference type="InterPro" id="IPR001789">
    <property type="entry name" value="Sig_transdc_resp-reg_receiver"/>
</dbReference>
<protein>
    <submittedName>
        <fullName evidence="3">Chemotaxis protein CheY</fullName>
    </submittedName>
</protein>
<accession>A0A061SSL8</accession>
<dbReference type="InterPro" id="IPR011006">
    <property type="entry name" value="CheY-like_superfamily"/>
</dbReference>
<proteinExistence type="predicted"/>
<dbReference type="GeneID" id="72437805"/>
<name>A0A061SSL8_9RHOB</name>
<gene>
    <name evidence="3" type="ORF">PM02_00130</name>
</gene>
<dbReference type="Gene3D" id="3.40.50.2300">
    <property type="match status" value="1"/>
</dbReference>
<dbReference type="SMART" id="SM00448">
    <property type="entry name" value="REC"/>
    <property type="match status" value="1"/>
</dbReference>
<evidence type="ECO:0000256" key="1">
    <source>
        <dbReference type="ARBA" id="ARBA00022553"/>
    </source>
</evidence>
<sequence length="128" mass="14132">MALRDQIRIMVVDDMSTSRGLITQALDGFGVRNVATAENGKQALHALASKPAHLVISDYNMPEMDGLQLLQYLRATPQTKGVGFVLITGRAEQQIIDHGKKLGMNNYLKKPFQPDDLRNCIEAVVGRL</sequence>
<keyword evidence="4" id="KW-1185">Reference proteome</keyword>
<evidence type="ECO:0000313" key="4">
    <source>
        <dbReference type="Proteomes" id="UP000027337"/>
    </source>
</evidence>
<dbReference type="eggNOG" id="COG3437">
    <property type="taxonomic scope" value="Bacteria"/>
</dbReference>
<evidence type="ECO:0000256" key="2">
    <source>
        <dbReference type="PROSITE-ProRule" id="PRU00169"/>
    </source>
</evidence>
<keyword evidence="1 2" id="KW-0597">Phosphoprotein</keyword>
<dbReference type="SUPFAM" id="SSF52172">
    <property type="entry name" value="CheY-like"/>
    <property type="match status" value="1"/>
</dbReference>
<dbReference type="RefSeq" id="WP_037904176.1">
    <property type="nucleotide sequence ID" value="NZ_CANMAK010000002.1"/>
</dbReference>